<comment type="caution">
    <text evidence="14">The sequence shown here is derived from an EMBL/GenBank/DDBJ whole genome shotgun (WGS) entry which is preliminary data.</text>
</comment>
<evidence type="ECO:0000256" key="8">
    <source>
        <dbReference type="ARBA" id="ARBA00023136"/>
    </source>
</evidence>
<dbReference type="PROSITE" id="PS50262">
    <property type="entry name" value="G_PROTEIN_RECEP_F1_2"/>
    <property type="match status" value="1"/>
</dbReference>
<name>A0A814MEK3_9BILA</name>
<dbReference type="PANTHER" id="PTHR24240">
    <property type="entry name" value="OPSIN"/>
    <property type="match status" value="1"/>
</dbReference>
<sequence>MSELTNLSSDDSLFWNGPAPVNCDVIRVFGIYLCISSFIGIICNGSLLYSFIRYKDLRSPSNIFVMFIVGMGLLASCTLLPLTGTSSIYCQWLYNRGGCFLDGIIGFLYGCSSVYLLCAVSISRCYIIIRPLNANKVTLEKCIIASCGVVLISFLWTMMPLMGWNEYTMDLGRTSCCINWYDNRPVYLSFTIVIFIFIYCIPLIILIVTNTITMIGLKRMRENIERGLQLTFSQRRIEMERRILRSITITTCGFFITWTPYSIAVLISIFRGPDYGTPPIITSICSIFAKSSAIWIPLLYMGTSTQFRFRLVNHTRGDHRKSISKAITGLDNVVRSYFIQTNKYKSDLFADEKFIPKGSIRNAHNIMRVTKEFVTMIRENRIIRKLASIEEIIDKTTVRLDSGELLQADLIICATGFIETFPFLSETLTKALVRNTTRSTSDEGIDLDLYRRIIPIGISNIAFIGLPAPLHTWMFYEVQCHWMSDYFLGRIKLPNTEKEMLEEIETTRQFIYKMFKRKSYYFQYYWLEPMEIYLRDMGVSLYRTNNWISEYFGVYRPKRLSTLHDERKTKAEGKTTNIWYFSFQHTILLFLLLLFIWFFF</sequence>
<evidence type="ECO:0000256" key="10">
    <source>
        <dbReference type="ARBA" id="ARBA00023224"/>
    </source>
</evidence>
<keyword evidence="5 12" id="KW-1133">Transmembrane helix</keyword>
<dbReference type="SUPFAM" id="SSF81321">
    <property type="entry name" value="Family A G protein-coupled receptor-like"/>
    <property type="match status" value="1"/>
</dbReference>
<dbReference type="Gene3D" id="3.50.50.60">
    <property type="entry name" value="FAD/NAD(P)-binding domain"/>
    <property type="match status" value="2"/>
</dbReference>
<dbReference type="InterPro" id="IPR000276">
    <property type="entry name" value="GPCR_Rhodpsn"/>
</dbReference>
<dbReference type="InterPro" id="IPR036188">
    <property type="entry name" value="FAD/NAD-bd_sf"/>
</dbReference>
<feature type="transmembrane region" description="Helical" evidence="12">
    <location>
        <begin position="280"/>
        <end position="300"/>
    </location>
</feature>
<evidence type="ECO:0000256" key="5">
    <source>
        <dbReference type="ARBA" id="ARBA00022989"/>
    </source>
</evidence>
<evidence type="ECO:0000256" key="2">
    <source>
        <dbReference type="ARBA" id="ARBA00022630"/>
    </source>
</evidence>
<gene>
    <name evidence="14" type="ORF">VCS650_LOCUS18859</name>
</gene>
<feature type="transmembrane region" description="Helical" evidence="12">
    <location>
        <begin position="578"/>
        <end position="599"/>
    </location>
</feature>
<keyword evidence="3 12" id="KW-0812">Transmembrane</keyword>
<dbReference type="SUPFAM" id="SSF51905">
    <property type="entry name" value="FAD/NAD(P)-binding domain"/>
    <property type="match status" value="1"/>
</dbReference>
<evidence type="ECO:0000313" key="15">
    <source>
        <dbReference type="Proteomes" id="UP000663891"/>
    </source>
</evidence>
<dbReference type="Proteomes" id="UP000663891">
    <property type="component" value="Unassembled WGS sequence"/>
</dbReference>
<feature type="transmembrane region" description="Helical" evidence="12">
    <location>
        <begin position="104"/>
        <end position="127"/>
    </location>
</feature>
<dbReference type="EMBL" id="CAJNON010000183">
    <property type="protein sequence ID" value="CAF1078148.1"/>
    <property type="molecule type" value="Genomic_DNA"/>
</dbReference>
<dbReference type="InterPro" id="IPR020946">
    <property type="entry name" value="Flavin_mOase-like"/>
</dbReference>
<evidence type="ECO:0000313" key="14">
    <source>
        <dbReference type="EMBL" id="CAF1078148.1"/>
    </source>
</evidence>
<comment type="subcellular location">
    <subcellularLocation>
        <location evidence="1">Membrane</location>
        <topology evidence="1">Multi-pass membrane protein</topology>
    </subcellularLocation>
</comment>
<feature type="transmembrane region" description="Helical" evidence="12">
    <location>
        <begin position="29"/>
        <end position="51"/>
    </location>
</feature>
<keyword evidence="10" id="KW-0807">Transducer</keyword>
<dbReference type="GO" id="GO:0004499">
    <property type="term" value="F:N,N-dimethylaniline monooxygenase activity"/>
    <property type="evidence" value="ECO:0007669"/>
    <property type="project" value="InterPro"/>
</dbReference>
<feature type="transmembrane region" description="Helical" evidence="12">
    <location>
        <begin position="63"/>
        <end position="84"/>
    </location>
</feature>
<evidence type="ECO:0000256" key="4">
    <source>
        <dbReference type="ARBA" id="ARBA00022827"/>
    </source>
</evidence>
<keyword evidence="2 11" id="KW-0285">Flavoprotein</keyword>
<dbReference type="Pfam" id="PF00001">
    <property type="entry name" value="7tm_1"/>
    <property type="match status" value="1"/>
</dbReference>
<feature type="transmembrane region" description="Helical" evidence="12">
    <location>
        <begin position="139"/>
        <end position="159"/>
    </location>
</feature>
<evidence type="ECO:0000256" key="12">
    <source>
        <dbReference type="SAM" id="Phobius"/>
    </source>
</evidence>
<evidence type="ECO:0000256" key="7">
    <source>
        <dbReference type="ARBA" id="ARBA00023040"/>
    </source>
</evidence>
<evidence type="ECO:0000256" key="1">
    <source>
        <dbReference type="ARBA" id="ARBA00004141"/>
    </source>
</evidence>
<keyword evidence="9" id="KW-0675">Receptor</keyword>
<comment type="cofactor">
    <cofactor evidence="11">
        <name>FAD</name>
        <dbReference type="ChEBI" id="CHEBI:57692"/>
    </cofactor>
</comment>
<feature type="transmembrane region" description="Helical" evidence="12">
    <location>
        <begin position="190"/>
        <end position="217"/>
    </location>
</feature>
<organism evidence="14 15">
    <name type="scientific">Adineta steineri</name>
    <dbReference type="NCBI Taxonomy" id="433720"/>
    <lineage>
        <taxon>Eukaryota</taxon>
        <taxon>Metazoa</taxon>
        <taxon>Spiralia</taxon>
        <taxon>Gnathifera</taxon>
        <taxon>Rotifera</taxon>
        <taxon>Eurotatoria</taxon>
        <taxon>Bdelloidea</taxon>
        <taxon>Adinetida</taxon>
        <taxon>Adinetidae</taxon>
        <taxon>Adineta</taxon>
    </lineage>
</organism>
<feature type="domain" description="G-protein coupled receptors family 1 profile" evidence="13">
    <location>
        <begin position="43"/>
        <end position="300"/>
    </location>
</feature>
<feature type="transmembrane region" description="Helical" evidence="12">
    <location>
        <begin position="243"/>
        <end position="268"/>
    </location>
</feature>
<dbReference type="GO" id="GO:0050661">
    <property type="term" value="F:NADP binding"/>
    <property type="evidence" value="ECO:0007669"/>
    <property type="project" value="InterPro"/>
</dbReference>
<comment type="similarity">
    <text evidence="11">Belongs to the FMO family.</text>
</comment>
<proteinExistence type="inferred from homology"/>
<dbReference type="InterPro" id="IPR017452">
    <property type="entry name" value="GPCR_Rhodpsn_7TM"/>
</dbReference>
<evidence type="ECO:0000256" key="11">
    <source>
        <dbReference type="RuleBase" id="RU361177"/>
    </source>
</evidence>
<keyword evidence="6 11" id="KW-0560">Oxidoreductase</keyword>
<reference evidence="14" key="1">
    <citation type="submission" date="2021-02" db="EMBL/GenBank/DDBJ databases">
        <authorList>
            <person name="Nowell W R."/>
        </authorList>
    </citation>
    <scope>NUCLEOTIDE SEQUENCE</scope>
</reference>
<evidence type="ECO:0000259" key="13">
    <source>
        <dbReference type="PROSITE" id="PS50262"/>
    </source>
</evidence>
<keyword evidence="8 12" id="KW-0472">Membrane</keyword>
<evidence type="ECO:0000256" key="9">
    <source>
        <dbReference type="ARBA" id="ARBA00023170"/>
    </source>
</evidence>
<dbReference type="GO" id="GO:0016020">
    <property type="term" value="C:membrane"/>
    <property type="evidence" value="ECO:0007669"/>
    <property type="project" value="UniProtKB-SubCell"/>
</dbReference>
<keyword evidence="11" id="KW-0503">Monooxygenase</keyword>
<dbReference type="PRINTS" id="PR00237">
    <property type="entry name" value="GPCRRHODOPSN"/>
</dbReference>
<dbReference type="OrthoDB" id="6142583at2759"/>
<dbReference type="InterPro" id="IPR050125">
    <property type="entry name" value="GPCR_opsins"/>
</dbReference>
<dbReference type="GO" id="GO:0004930">
    <property type="term" value="F:G protein-coupled receptor activity"/>
    <property type="evidence" value="ECO:0007669"/>
    <property type="project" value="UniProtKB-KW"/>
</dbReference>
<dbReference type="EC" id="1.-.-.-" evidence="11"/>
<dbReference type="AlphaFoldDB" id="A0A814MEK3"/>
<protein>
    <recommendedName>
        <fullName evidence="11">Flavin-containing monooxygenase</fullName>
        <ecNumber evidence="11">1.-.-.-</ecNumber>
    </recommendedName>
</protein>
<keyword evidence="4 11" id="KW-0274">FAD</keyword>
<evidence type="ECO:0000256" key="3">
    <source>
        <dbReference type="ARBA" id="ARBA00022692"/>
    </source>
</evidence>
<accession>A0A814MEK3</accession>
<keyword evidence="7" id="KW-0297">G-protein coupled receptor</keyword>
<dbReference type="Gene3D" id="1.20.1070.10">
    <property type="entry name" value="Rhodopsin 7-helix transmembrane proteins"/>
    <property type="match status" value="1"/>
</dbReference>
<dbReference type="Pfam" id="PF00743">
    <property type="entry name" value="FMO-like"/>
    <property type="match status" value="1"/>
</dbReference>
<dbReference type="GO" id="GO:0050660">
    <property type="term" value="F:flavin adenine dinucleotide binding"/>
    <property type="evidence" value="ECO:0007669"/>
    <property type="project" value="InterPro"/>
</dbReference>
<evidence type="ECO:0000256" key="6">
    <source>
        <dbReference type="ARBA" id="ARBA00023002"/>
    </source>
</evidence>